<organism evidence="2 3">
    <name type="scientific">Turnera subulata</name>
    <dbReference type="NCBI Taxonomy" id="218843"/>
    <lineage>
        <taxon>Eukaryota</taxon>
        <taxon>Viridiplantae</taxon>
        <taxon>Streptophyta</taxon>
        <taxon>Embryophyta</taxon>
        <taxon>Tracheophyta</taxon>
        <taxon>Spermatophyta</taxon>
        <taxon>Magnoliopsida</taxon>
        <taxon>eudicotyledons</taxon>
        <taxon>Gunneridae</taxon>
        <taxon>Pentapetalae</taxon>
        <taxon>rosids</taxon>
        <taxon>fabids</taxon>
        <taxon>Malpighiales</taxon>
        <taxon>Passifloraceae</taxon>
        <taxon>Turnera</taxon>
    </lineage>
</organism>
<feature type="region of interest" description="Disordered" evidence="1">
    <location>
        <begin position="94"/>
        <end position="121"/>
    </location>
</feature>
<evidence type="ECO:0000256" key="1">
    <source>
        <dbReference type="SAM" id="MobiDB-lite"/>
    </source>
</evidence>
<dbReference type="Proteomes" id="UP001141552">
    <property type="component" value="Unassembled WGS sequence"/>
</dbReference>
<evidence type="ECO:0008006" key="4">
    <source>
        <dbReference type="Google" id="ProtNLM"/>
    </source>
</evidence>
<sequence length="121" mass="13358">MVMHCWIPKALKEGKPNLLPDRSEAFQARSVMLLMEAHSVRRMSLVGLSYGGFVGYSLAAQFKEALERAVICCAGVCMKEKDLREGVFKVSDLEEAERGARPPQHRPSSPSRATRASLPPS</sequence>
<evidence type="ECO:0000313" key="2">
    <source>
        <dbReference type="EMBL" id="KAJ4846593.1"/>
    </source>
</evidence>
<dbReference type="AlphaFoldDB" id="A0A9Q0GBB2"/>
<name>A0A9Q0GBB2_9ROSI</name>
<dbReference type="PANTHER" id="PTHR43139:SF59">
    <property type="entry name" value="ALPHA_BETA-HYDROLASES SUPERFAMILY PROTEIN"/>
    <property type="match status" value="1"/>
</dbReference>
<dbReference type="PANTHER" id="PTHR43139">
    <property type="entry name" value="SI:DKEY-122A22.2"/>
    <property type="match status" value="1"/>
</dbReference>
<gene>
    <name evidence="2" type="ORF">Tsubulata_048692</name>
</gene>
<dbReference type="InterPro" id="IPR052370">
    <property type="entry name" value="Meta-cleavage_hydrolase"/>
</dbReference>
<reference evidence="2" key="1">
    <citation type="submission" date="2022-02" db="EMBL/GenBank/DDBJ databases">
        <authorList>
            <person name="Henning P.M."/>
            <person name="McCubbin A.G."/>
            <person name="Shore J.S."/>
        </authorList>
    </citation>
    <scope>NUCLEOTIDE SEQUENCE</scope>
    <source>
        <strain evidence="2">F60SS</strain>
        <tissue evidence="2">Leaves</tissue>
    </source>
</reference>
<dbReference type="Gene3D" id="3.40.50.1820">
    <property type="entry name" value="alpha/beta hydrolase"/>
    <property type="match status" value="1"/>
</dbReference>
<protein>
    <recommendedName>
        <fullName evidence="4">AB hydrolase-1 domain-containing protein</fullName>
    </recommendedName>
</protein>
<reference evidence="2" key="2">
    <citation type="journal article" date="2023" name="Plants (Basel)">
        <title>Annotation of the Turnera subulata (Passifloraceae) Draft Genome Reveals the S-Locus Evolved after the Divergence of Turneroideae from Passifloroideae in a Stepwise Manner.</title>
        <authorList>
            <person name="Henning P.M."/>
            <person name="Roalson E.H."/>
            <person name="Mir W."/>
            <person name="McCubbin A.G."/>
            <person name="Shore J.S."/>
        </authorList>
    </citation>
    <scope>NUCLEOTIDE SEQUENCE</scope>
    <source>
        <strain evidence="2">F60SS</strain>
    </source>
</reference>
<comment type="caution">
    <text evidence="2">The sequence shown here is derived from an EMBL/GenBank/DDBJ whole genome shotgun (WGS) entry which is preliminary data.</text>
</comment>
<dbReference type="EMBL" id="JAKUCV010001387">
    <property type="protein sequence ID" value="KAJ4846593.1"/>
    <property type="molecule type" value="Genomic_DNA"/>
</dbReference>
<dbReference type="SUPFAM" id="SSF53474">
    <property type="entry name" value="alpha/beta-Hydrolases"/>
    <property type="match status" value="1"/>
</dbReference>
<dbReference type="InterPro" id="IPR029058">
    <property type="entry name" value="AB_hydrolase_fold"/>
</dbReference>
<accession>A0A9Q0GBB2</accession>
<dbReference type="OrthoDB" id="1714018at2759"/>
<feature type="compositionally biased region" description="Low complexity" evidence="1">
    <location>
        <begin position="106"/>
        <end position="121"/>
    </location>
</feature>
<keyword evidence="3" id="KW-1185">Reference proteome</keyword>
<proteinExistence type="predicted"/>
<evidence type="ECO:0000313" key="3">
    <source>
        <dbReference type="Proteomes" id="UP001141552"/>
    </source>
</evidence>